<evidence type="ECO:0000313" key="1">
    <source>
        <dbReference type="EMBL" id="EON72483.1"/>
    </source>
</evidence>
<organism evidence="1 2">
    <name type="scientific">Lysinibacillus sphaericus OT4b.31</name>
    <dbReference type="NCBI Taxonomy" id="1285586"/>
    <lineage>
        <taxon>Bacteria</taxon>
        <taxon>Bacillati</taxon>
        <taxon>Bacillota</taxon>
        <taxon>Bacilli</taxon>
        <taxon>Bacillales</taxon>
        <taxon>Bacillaceae</taxon>
        <taxon>Lysinibacillus</taxon>
    </lineage>
</organism>
<gene>
    <name evidence="1" type="ORF">H131_10098</name>
</gene>
<sequence>MVPSATVKVVANILKNLVEDPVTLTLILIMESGIFSPPFIVVARHVVVNPSDSTIIGVPA</sequence>
<dbReference type="EMBL" id="AQPX01000017">
    <property type="protein sequence ID" value="EON72483.1"/>
    <property type="molecule type" value="Genomic_DNA"/>
</dbReference>
<evidence type="ECO:0000313" key="2">
    <source>
        <dbReference type="Proteomes" id="UP000013911"/>
    </source>
</evidence>
<reference evidence="1 2" key="1">
    <citation type="submission" date="2013-04" db="EMBL/GenBank/DDBJ databases">
        <title>Draft genome of the heavy metal tolerant bacterium Lysinibacillus sphaericus strain OT4b.31.</title>
        <authorList>
            <person name="Pena-Montenegro T.D."/>
            <person name="Dussan J."/>
        </authorList>
    </citation>
    <scope>NUCLEOTIDE SEQUENCE [LARGE SCALE GENOMIC DNA]</scope>
    <source>
        <strain evidence="1 2">OT4b.31</strain>
    </source>
</reference>
<dbReference type="AlphaFoldDB" id="R7ZEG0"/>
<dbReference type="Proteomes" id="UP000013911">
    <property type="component" value="Unassembled WGS sequence"/>
</dbReference>
<accession>R7ZEG0</accession>
<comment type="caution">
    <text evidence="1">The sequence shown here is derived from an EMBL/GenBank/DDBJ whole genome shotgun (WGS) entry which is preliminary data.</text>
</comment>
<proteinExistence type="predicted"/>
<protein>
    <submittedName>
        <fullName evidence="1">Uncharacterized protein</fullName>
    </submittedName>
</protein>
<name>R7ZEG0_LYSSH</name>
<dbReference type="HOGENOM" id="CLU_2936132_0_0_9"/>